<proteinExistence type="predicted"/>
<sequence length="264" mass="28186">MVKVGFLIFFGVVGATLAYPLAYDYVDNGQQGTDNGGHDLDFVGRQDPLGPVFGAIGTALVPAINAILGPILTNIATGISNAFTNSSRLPQRRRPTLPRRRPNRAEHSRISKASHPSTASPHSSCASPAPTSPFTCILIPKKTVYLPSARTPPSSPSTSPNSTPMRANRTTMASPSSRPISQTPSPRRPPTASGTGSRGPRVKRCTPEIGIRRSLIGRANEKSGQPKWTELESADREAVLKELTPFLGEVVGPVFITLSNKMEL</sequence>
<feature type="compositionally biased region" description="Polar residues" evidence="1">
    <location>
        <begin position="168"/>
        <end position="185"/>
    </location>
</feature>
<evidence type="ECO:0000256" key="1">
    <source>
        <dbReference type="SAM" id="MobiDB-lite"/>
    </source>
</evidence>
<evidence type="ECO:0000256" key="2">
    <source>
        <dbReference type="SAM" id="SignalP"/>
    </source>
</evidence>
<keyword evidence="2" id="KW-0732">Signal</keyword>
<feature type="signal peptide" evidence="2">
    <location>
        <begin position="1"/>
        <end position="18"/>
    </location>
</feature>
<feature type="compositionally biased region" description="Low complexity" evidence="1">
    <location>
        <begin position="113"/>
        <end position="129"/>
    </location>
</feature>
<feature type="non-terminal residue" evidence="3">
    <location>
        <position position="264"/>
    </location>
</feature>
<name>A0A6H5HIS8_9HEMI</name>
<dbReference type="AlphaFoldDB" id="A0A6H5HIS8"/>
<gene>
    <name evidence="3" type="ORF">NTEN_LOCUS20658</name>
</gene>
<feature type="compositionally biased region" description="Basic residues" evidence="1">
    <location>
        <begin position="90"/>
        <end position="102"/>
    </location>
</feature>
<accession>A0A6H5HIS8</accession>
<feature type="region of interest" description="Disordered" evidence="1">
    <location>
        <begin position="146"/>
        <end position="206"/>
    </location>
</feature>
<organism evidence="3 4">
    <name type="scientific">Nesidiocoris tenuis</name>
    <dbReference type="NCBI Taxonomy" id="355587"/>
    <lineage>
        <taxon>Eukaryota</taxon>
        <taxon>Metazoa</taxon>
        <taxon>Ecdysozoa</taxon>
        <taxon>Arthropoda</taxon>
        <taxon>Hexapoda</taxon>
        <taxon>Insecta</taxon>
        <taxon>Pterygota</taxon>
        <taxon>Neoptera</taxon>
        <taxon>Paraneoptera</taxon>
        <taxon>Hemiptera</taxon>
        <taxon>Heteroptera</taxon>
        <taxon>Panheteroptera</taxon>
        <taxon>Cimicomorpha</taxon>
        <taxon>Miridae</taxon>
        <taxon>Dicyphina</taxon>
        <taxon>Nesidiocoris</taxon>
    </lineage>
</organism>
<dbReference type="Proteomes" id="UP000479000">
    <property type="component" value="Unassembled WGS sequence"/>
</dbReference>
<protein>
    <submittedName>
        <fullName evidence="3">Uncharacterized protein</fullName>
    </submittedName>
</protein>
<evidence type="ECO:0000313" key="4">
    <source>
        <dbReference type="Proteomes" id="UP000479000"/>
    </source>
</evidence>
<dbReference type="EMBL" id="CADCXU010030383">
    <property type="protein sequence ID" value="CAB0016484.1"/>
    <property type="molecule type" value="Genomic_DNA"/>
</dbReference>
<evidence type="ECO:0000313" key="3">
    <source>
        <dbReference type="EMBL" id="CAB0016484.1"/>
    </source>
</evidence>
<feature type="chain" id="PRO_5026163233" evidence="2">
    <location>
        <begin position="19"/>
        <end position="264"/>
    </location>
</feature>
<feature type="compositionally biased region" description="Low complexity" evidence="1">
    <location>
        <begin position="147"/>
        <end position="164"/>
    </location>
</feature>
<keyword evidence="4" id="KW-1185">Reference proteome</keyword>
<reference evidence="3 4" key="1">
    <citation type="submission" date="2020-02" db="EMBL/GenBank/DDBJ databases">
        <authorList>
            <person name="Ferguson B K."/>
        </authorList>
    </citation>
    <scope>NUCLEOTIDE SEQUENCE [LARGE SCALE GENOMIC DNA]</scope>
</reference>
<dbReference type="OrthoDB" id="6598732at2759"/>
<feature type="region of interest" description="Disordered" evidence="1">
    <location>
        <begin position="86"/>
        <end position="129"/>
    </location>
</feature>